<evidence type="ECO:0008006" key="4">
    <source>
        <dbReference type="Google" id="ProtNLM"/>
    </source>
</evidence>
<evidence type="ECO:0000313" key="2">
    <source>
        <dbReference type="EMBL" id="MFC3144198.1"/>
    </source>
</evidence>
<dbReference type="RefSeq" id="WP_275631458.1">
    <property type="nucleotide sequence ID" value="NZ_JARGYD010000001.1"/>
</dbReference>
<comment type="caution">
    <text evidence="2">The sequence shown here is derived from an EMBL/GenBank/DDBJ whole genome shotgun (WGS) entry which is preliminary data.</text>
</comment>
<feature type="transmembrane region" description="Helical" evidence="1">
    <location>
        <begin position="116"/>
        <end position="134"/>
    </location>
</feature>
<evidence type="ECO:0000313" key="3">
    <source>
        <dbReference type="Proteomes" id="UP001595632"/>
    </source>
</evidence>
<feature type="transmembrane region" description="Helical" evidence="1">
    <location>
        <begin position="141"/>
        <end position="164"/>
    </location>
</feature>
<sequence length="167" mass="16958">MTSARKTALGDLALCAAVAAGAAVLLIGAAGLPPPRFDPLGSAALPRGLAVIMLAFAAWIALGAVRRLARPGMAETPPADLDTATTTETTANPLRGVIVFAALVAFVAALDIFRLPLVVAATGFMVITGLVIAGPSLRSGVIYGLFGFALSALLTWVMSSFLYVSFG</sequence>
<name>A0ABV7GRF5_9RHOB</name>
<keyword evidence="1" id="KW-0812">Transmembrane</keyword>
<gene>
    <name evidence="2" type="ORF">ACFOGP_15865</name>
</gene>
<keyword evidence="1" id="KW-0472">Membrane</keyword>
<organism evidence="2 3">
    <name type="scientific">Psychromarinibacter halotolerans</name>
    <dbReference type="NCBI Taxonomy" id="1775175"/>
    <lineage>
        <taxon>Bacteria</taxon>
        <taxon>Pseudomonadati</taxon>
        <taxon>Pseudomonadota</taxon>
        <taxon>Alphaproteobacteria</taxon>
        <taxon>Rhodobacterales</taxon>
        <taxon>Paracoccaceae</taxon>
        <taxon>Psychromarinibacter</taxon>
    </lineage>
</organism>
<accession>A0ABV7GRF5</accession>
<dbReference type="Proteomes" id="UP001595632">
    <property type="component" value="Unassembled WGS sequence"/>
</dbReference>
<dbReference type="EMBL" id="JBHRTB010000010">
    <property type="protein sequence ID" value="MFC3144198.1"/>
    <property type="molecule type" value="Genomic_DNA"/>
</dbReference>
<keyword evidence="1" id="KW-1133">Transmembrane helix</keyword>
<reference evidence="3" key="1">
    <citation type="journal article" date="2019" name="Int. J. Syst. Evol. Microbiol.">
        <title>The Global Catalogue of Microorganisms (GCM) 10K type strain sequencing project: providing services to taxonomists for standard genome sequencing and annotation.</title>
        <authorList>
            <consortium name="The Broad Institute Genomics Platform"/>
            <consortium name="The Broad Institute Genome Sequencing Center for Infectious Disease"/>
            <person name="Wu L."/>
            <person name="Ma J."/>
        </authorList>
    </citation>
    <scope>NUCLEOTIDE SEQUENCE [LARGE SCALE GENOMIC DNA]</scope>
    <source>
        <strain evidence="3">KCTC 52366</strain>
    </source>
</reference>
<protein>
    <recommendedName>
        <fullName evidence="4">Tripartite tricarboxylate transporter TctB family protein</fullName>
    </recommendedName>
</protein>
<feature type="transmembrane region" description="Helical" evidence="1">
    <location>
        <begin position="44"/>
        <end position="65"/>
    </location>
</feature>
<keyword evidence="3" id="KW-1185">Reference proteome</keyword>
<feature type="transmembrane region" description="Helical" evidence="1">
    <location>
        <begin position="12"/>
        <end position="32"/>
    </location>
</feature>
<evidence type="ECO:0000256" key="1">
    <source>
        <dbReference type="SAM" id="Phobius"/>
    </source>
</evidence>
<feature type="transmembrane region" description="Helical" evidence="1">
    <location>
        <begin position="93"/>
        <end position="110"/>
    </location>
</feature>
<proteinExistence type="predicted"/>